<dbReference type="InterPro" id="IPR058790">
    <property type="entry name" value="BSH_CusB"/>
</dbReference>
<accession>A0A222FRB5</accession>
<dbReference type="Gene3D" id="6.10.140.730">
    <property type="match status" value="1"/>
</dbReference>
<dbReference type="InterPro" id="IPR058791">
    <property type="entry name" value="3HB_CusB"/>
</dbReference>
<protein>
    <submittedName>
        <fullName evidence="8">Uncharacterized protein</fullName>
    </submittedName>
</protein>
<proteinExistence type="predicted"/>
<dbReference type="GO" id="GO:0015679">
    <property type="term" value="P:plasma membrane copper ion transport"/>
    <property type="evidence" value="ECO:0007669"/>
    <property type="project" value="TreeGrafter"/>
</dbReference>
<evidence type="ECO:0000313" key="7">
    <source>
        <dbReference type="EMBL" id="ASP37165.1"/>
    </source>
</evidence>
<evidence type="ECO:0000313" key="8">
    <source>
        <dbReference type="EMBL" id="ASP40763.1"/>
    </source>
</evidence>
<feature type="signal peptide" evidence="3">
    <location>
        <begin position="1"/>
        <end position="20"/>
    </location>
</feature>
<keyword evidence="9" id="KW-1185">Reference proteome</keyword>
<name>A0A222FRB5_9GAMM</name>
<feature type="domain" description="CusB-like beta-barrel" evidence="6">
    <location>
        <begin position="244"/>
        <end position="317"/>
    </location>
</feature>
<dbReference type="Pfam" id="PF00805">
    <property type="entry name" value="Pentapeptide"/>
    <property type="match status" value="2"/>
</dbReference>
<gene>
    <name evidence="7" type="ORF">CHH28_00020</name>
    <name evidence="8" type="ORF">CHH28_19735</name>
</gene>
<dbReference type="Gene3D" id="2.40.420.20">
    <property type="match status" value="1"/>
</dbReference>
<sequence length="557" mass="61113">MKKRTLVRTTLAMAAGAALAMTVQRFYPQLVTPTATQSDSAPSEPQPLYWVAPMDPNFRRDQPGLSPMGMELVPVYPDDAASNSAGSVNISAQLANQLALTQQPVKRAPWRDERLFAAEVLPHPQATQAVQVRFSGWVESLSVNAAGEGVSEGQPLLSIYSPELVTAQQELLSARGAMLKGARERLRALGMSSEWIQNVRRAGKIQQQVAITAPQAGLLLDMPLALGQQIRPGQTLLRITDPSRVWLQVQVAGQALAADLSQAELQVRSASGDWQTTELHSLAPLANQQGRQRIQASIAGEHGLMPGDWVEARWVSESEPVLQIPAQALIDDGMQARAVVRLADDTFKSVAVVAGRRSHKAVEVLQGLSANDVVVTSAQFLIDSESMIDSDLLRYAKPDHSGMNHSNMDHSNMDHSNMDHSNMDHSNMDHSNMDHSNMDHSNMDHSNMDHSNMDHSGMDHSGMDLSNMDHSNMDHSNMDHSNMDHSNMDHSNMDHSGMDHSGMDHSNMDHSNMDHSNMDHSNMDHSNMDHSNMDHSNMNHAAQPAKDQGAKHDSAHH</sequence>
<dbReference type="Pfam" id="PF25869">
    <property type="entry name" value="3HB_CusB"/>
    <property type="match status" value="1"/>
</dbReference>
<feature type="compositionally biased region" description="Basic and acidic residues" evidence="2">
    <location>
        <begin position="399"/>
        <end position="462"/>
    </location>
</feature>
<dbReference type="KEGG" id="bsan:CHH28_19735"/>
<feature type="chain" id="PRO_5011910810" evidence="3">
    <location>
        <begin position="21"/>
        <end position="557"/>
    </location>
</feature>
<dbReference type="EMBL" id="CP022530">
    <property type="protein sequence ID" value="ASP37165.1"/>
    <property type="molecule type" value="Genomic_DNA"/>
</dbReference>
<evidence type="ECO:0000259" key="4">
    <source>
        <dbReference type="Pfam" id="PF25869"/>
    </source>
</evidence>
<dbReference type="InterPro" id="IPR051909">
    <property type="entry name" value="MFP_Cation_Efflux"/>
</dbReference>
<dbReference type="AlphaFoldDB" id="A0A222FRB5"/>
<dbReference type="SUPFAM" id="SSF141571">
    <property type="entry name" value="Pentapeptide repeat-like"/>
    <property type="match status" value="1"/>
</dbReference>
<dbReference type="PANTHER" id="PTHR30097">
    <property type="entry name" value="CATION EFFLUX SYSTEM PROTEIN CUSB"/>
    <property type="match status" value="1"/>
</dbReference>
<dbReference type="Gene3D" id="2.160.20.80">
    <property type="entry name" value="E3 ubiquitin-protein ligase SopA"/>
    <property type="match status" value="1"/>
</dbReference>
<feature type="compositionally biased region" description="Basic and acidic residues" evidence="2">
    <location>
        <begin position="471"/>
        <end position="533"/>
    </location>
</feature>
<dbReference type="GO" id="GO:0030288">
    <property type="term" value="C:outer membrane-bounded periplasmic space"/>
    <property type="evidence" value="ECO:0007669"/>
    <property type="project" value="TreeGrafter"/>
</dbReference>
<evidence type="ECO:0000259" key="5">
    <source>
        <dbReference type="Pfam" id="PF25919"/>
    </source>
</evidence>
<keyword evidence="1" id="KW-0813">Transport</keyword>
<organism evidence="8 9">
    <name type="scientific">Bacterioplanes sanyensis</name>
    <dbReference type="NCBI Taxonomy" id="1249553"/>
    <lineage>
        <taxon>Bacteria</taxon>
        <taxon>Pseudomonadati</taxon>
        <taxon>Pseudomonadota</taxon>
        <taxon>Gammaproteobacteria</taxon>
        <taxon>Oceanospirillales</taxon>
        <taxon>Oceanospirillaceae</taxon>
        <taxon>Bacterioplanes</taxon>
    </lineage>
</organism>
<dbReference type="RefSeq" id="WP_094058383.1">
    <property type="nucleotide sequence ID" value="NZ_CP022530.1"/>
</dbReference>
<dbReference type="InterPro" id="IPR058792">
    <property type="entry name" value="Beta-barrel_RND_2"/>
</dbReference>
<evidence type="ECO:0000259" key="6">
    <source>
        <dbReference type="Pfam" id="PF25954"/>
    </source>
</evidence>
<evidence type="ECO:0000256" key="2">
    <source>
        <dbReference type="SAM" id="MobiDB-lite"/>
    </source>
</evidence>
<reference evidence="8 9" key="1">
    <citation type="submission" date="2017-07" db="EMBL/GenBank/DDBJ databases">
        <title>Annotated genome sequence of Bacterioplanes sanyensis isolated from Red Sea.</title>
        <authorList>
            <person name="Rehman Z.U."/>
        </authorList>
    </citation>
    <scope>NUCLEOTIDE SEQUENCE [LARGE SCALE GENOMIC DNA]</scope>
    <source>
        <strain evidence="8 9">NV9</strain>
    </source>
</reference>
<evidence type="ECO:0000256" key="1">
    <source>
        <dbReference type="ARBA" id="ARBA00022448"/>
    </source>
</evidence>
<dbReference type="Pfam" id="PF25954">
    <property type="entry name" value="Beta-barrel_RND_2"/>
    <property type="match status" value="1"/>
</dbReference>
<dbReference type="GO" id="GO:0060003">
    <property type="term" value="P:copper ion export"/>
    <property type="evidence" value="ECO:0007669"/>
    <property type="project" value="TreeGrafter"/>
</dbReference>
<feature type="domain" description="CusB-like barrel-sandwich hybrid" evidence="5">
    <location>
        <begin position="128"/>
        <end position="239"/>
    </location>
</feature>
<keyword evidence="3" id="KW-0732">Signal</keyword>
<feature type="domain" description="CusB-like three alpha-helical bundle" evidence="4">
    <location>
        <begin position="163"/>
        <end position="207"/>
    </location>
</feature>
<dbReference type="Pfam" id="PF25919">
    <property type="entry name" value="BSH_CusB"/>
    <property type="match status" value="1"/>
</dbReference>
<evidence type="ECO:0000256" key="3">
    <source>
        <dbReference type="SAM" id="SignalP"/>
    </source>
</evidence>
<dbReference type="InterPro" id="IPR001646">
    <property type="entry name" value="5peptide_repeat"/>
</dbReference>
<dbReference type="KEGG" id="bsan:CHH28_00020"/>
<dbReference type="GO" id="GO:0046914">
    <property type="term" value="F:transition metal ion binding"/>
    <property type="evidence" value="ECO:0007669"/>
    <property type="project" value="TreeGrafter"/>
</dbReference>
<feature type="compositionally biased region" description="Basic and acidic residues" evidence="2">
    <location>
        <begin position="548"/>
        <end position="557"/>
    </location>
</feature>
<feature type="region of interest" description="Disordered" evidence="2">
    <location>
        <begin position="399"/>
        <end position="557"/>
    </location>
</feature>
<dbReference type="PANTHER" id="PTHR30097:SF15">
    <property type="entry name" value="CATION EFFLUX SYSTEM PROTEIN CUSB"/>
    <property type="match status" value="1"/>
</dbReference>
<dbReference type="Proteomes" id="UP000202440">
    <property type="component" value="Chromosome"/>
</dbReference>
<dbReference type="EMBL" id="CP022530">
    <property type="protein sequence ID" value="ASP40763.1"/>
    <property type="molecule type" value="Genomic_DNA"/>
</dbReference>
<evidence type="ECO:0000313" key="9">
    <source>
        <dbReference type="Proteomes" id="UP000202440"/>
    </source>
</evidence>